<accession>A0A5S6Q3Z3</accession>
<dbReference type="PANTHER" id="PTHR45913">
    <property type="entry name" value="EPM2A-INTERACTING PROTEIN 1"/>
    <property type="match status" value="1"/>
</dbReference>
<protein>
    <submittedName>
        <fullName evidence="2">DUF4371 domain-containing protein</fullName>
    </submittedName>
</protein>
<dbReference type="AlphaFoldDB" id="A0A5S6Q3Z3"/>
<evidence type="ECO:0000313" key="2">
    <source>
        <dbReference type="WBParaSite" id="TMUE_0000001923.1"/>
    </source>
</evidence>
<dbReference type="STRING" id="70415.A0A5S6Q3Z3"/>
<name>A0A5S6Q3Z3_TRIMR</name>
<reference evidence="2" key="1">
    <citation type="submission" date="2019-12" db="UniProtKB">
        <authorList>
            <consortium name="WormBaseParasite"/>
        </authorList>
    </citation>
    <scope>IDENTIFICATION</scope>
</reference>
<proteinExistence type="predicted"/>
<organism evidence="1 2">
    <name type="scientific">Trichuris muris</name>
    <name type="common">Mouse whipworm</name>
    <dbReference type="NCBI Taxonomy" id="70415"/>
    <lineage>
        <taxon>Eukaryota</taxon>
        <taxon>Metazoa</taxon>
        <taxon>Ecdysozoa</taxon>
        <taxon>Nematoda</taxon>
        <taxon>Enoplea</taxon>
        <taxon>Dorylaimia</taxon>
        <taxon>Trichinellida</taxon>
        <taxon>Trichuridae</taxon>
        <taxon>Trichuris</taxon>
    </lineage>
</organism>
<dbReference type="PANTHER" id="PTHR45913:SF22">
    <property type="entry name" value="SCAN BOX DOMAIN-CONTAINING PROTEIN"/>
    <property type="match status" value="1"/>
</dbReference>
<dbReference type="WBParaSite" id="TMUE_0000001923.1">
    <property type="protein sequence ID" value="TMUE_0000001923.1"/>
    <property type="gene ID" value="WBGene00297788"/>
</dbReference>
<sequence length="253" mass="29429">MCLLCDCFVSNGAVKPRSLKEHLTMVHPERSRENVAYFRKLRDKIMSRRTLRSNFTDDCKVWQTTQSGSSCWFHWSRSKDTEQRRIDEMAMEVEEPLCDLLRRTEFALKLDESTLPGNEALLLACVRFMKDEQLTQEFLFAREFSTDTKGESIFRVFEHFFKQKAIPLKNIIAVATDGAASMVGCYRGFVSYLKQVVPEVMTVHCVIHRQHLAAKHLSPRLNESLHNCVMKRTRNITDFYYIPKFGGYPEVLA</sequence>
<keyword evidence="1" id="KW-1185">Reference proteome</keyword>
<dbReference type="Proteomes" id="UP000046395">
    <property type="component" value="Unassembled WGS sequence"/>
</dbReference>
<evidence type="ECO:0000313" key="1">
    <source>
        <dbReference type="Proteomes" id="UP000046395"/>
    </source>
</evidence>